<dbReference type="EMBL" id="PGVA01000044">
    <property type="protein sequence ID" value="PLR80803.1"/>
    <property type="molecule type" value="Genomic_DNA"/>
</dbReference>
<gene>
    <name evidence="5" type="ORF">CU635_17290</name>
    <name evidence="6" type="ORF">CVD25_08080</name>
</gene>
<dbReference type="PANTHER" id="PTHR12935">
    <property type="entry name" value="GAMMA-GLUTAMYLCYCLOTRANSFERASE"/>
    <property type="match status" value="1"/>
</dbReference>
<dbReference type="Proteomes" id="UP000234951">
    <property type="component" value="Unassembled WGS sequence"/>
</dbReference>
<name>A0A2N5GIJ0_9BACI</name>
<dbReference type="AlphaFoldDB" id="A0A2N5GIJ0"/>
<dbReference type="Pfam" id="PF13772">
    <property type="entry name" value="AIG2_2"/>
    <property type="match status" value="1"/>
</dbReference>
<dbReference type="CDD" id="cd06661">
    <property type="entry name" value="GGCT_like"/>
    <property type="match status" value="2"/>
</dbReference>
<dbReference type="Proteomes" id="UP000235114">
    <property type="component" value="Unassembled WGS sequence"/>
</dbReference>
<keyword evidence="8" id="KW-1185">Reference proteome</keyword>
<evidence type="ECO:0000256" key="2">
    <source>
        <dbReference type="PIRSR" id="PIRSR617939-1"/>
    </source>
</evidence>
<organism evidence="5 7">
    <name type="scientific">Bacillus canaveralius</name>
    <dbReference type="NCBI Taxonomy" id="1403243"/>
    <lineage>
        <taxon>Bacteria</taxon>
        <taxon>Bacillati</taxon>
        <taxon>Bacillota</taxon>
        <taxon>Bacilli</taxon>
        <taxon>Bacillales</taxon>
        <taxon>Bacillaceae</taxon>
        <taxon>Bacillus</taxon>
    </lineage>
</organism>
<comment type="caution">
    <text evidence="5">The sequence shown here is derived from an EMBL/GenBank/DDBJ whole genome shotgun (WGS) entry which is preliminary data.</text>
</comment>
<evidence type="ECO:0000313" key="6">
    <source>
        <dbReference type="EMBL" id="PLR98319.1"/>
    </source>
</evidence>
<evidence type="ECO:0000313" key="8">
    <source>
        <dbReference type="Proteomes" id="UP000235114"/>
    </source>
</evidence>
<dbReference type="GO" id="GO:0003839">
    <property type="term" value="F:gamma-glutamylcyclotransferase activity"/>
    <property type="evidence" value="ECO:0007669"/>
    <property type="project" value="InterPro"/>
</dbReference>
<evidence type="ECO:0000256" key="1">
    <source>
        <dbReference type="ARBA" id="ARBA00023239"/>
    </source>
</evidence>
<evidence type="ECO:0000256" key="3">
    <source>
        <dbReference type="PIRSR" id="PIRSR617939-2"/>
    </source>
</evidence>
<dbReference type="EMBL" id="PGVD01000022">
    <property type="protein sequence ID" value="PLR98319.1"/>
    <property type="molecule type" value="Genomic_DNA"/>
</dbReference>
<protein>
    <submittedName>
        <fullName evidence="5">Gamma-glutamylcyclotransferase</fullName>
    </submittedName>
</protein>
<proteinExistence type="predicted"/>
<evidence type="ECO:0000313" key="5">
    <source>
        <dbReference type="EMBL" id="PLR80803.1"/>
    </source>
</evidence>
<evidence type="ECO:0000259" key="4">
    <source>
        <dbReference type="Pfam" id="PF06094"/>
    </source>
</evidence>
<dbReference type="SUPFAM" id="SSF110857">
    <property type="entry name" value="Gamma-glutamyl cyclotransferase-like"/>
    <property type="match status" value="2"/>
</dbReference>
<keyword evidence="5" id="KW-0808">Transferase</keyword>
<dbReference type="PANTHER" id="PTHR12935:SF0">
    <property type="entry name" value="GAMMA-GLUTAMYLCYCLOTRANSFERASE"/>
    <property type="match status" value="1"/>
</dbReference>
<dbReference type="GO" id="GO:0016740">
    <property type="term" value="F:transferase activity"/>
    <property type="evidence" value="ECO:0007669"/>
    <property type="project" value="UniProtKB-KW"/>
</dbReference>
<dbReference type="InterPro" id="IPR013024">
    <property type="entry name" value="GGCT-like"/>
</dbReference>
<reference evidence="5 7" key="1">
    <citation type="submission" date="2017-11" db="EMBL/GenBank/DDBJ databases">
        <title>Comparitive Functional Genomics of Dry Heat Resistant strains isolated from the Viking Spacecraft.</title>
        <authorList>
            <person name="Seuylemezian A."/>
            <person name="Cooper K."/>
            <person name="Vaishampayan P."/>
        </authorList>
    </citation>
    <scope>NUCLEOTIDE SEQUENCE [LARGE SCALE GENOMIC DNA]</scope>
    <source>
        <strain evidence="5 7">M4.6</strain>
    </source>
</reference>
<dbReference type="InterPro" id="IPR009288">
    <property type="entry name" value="AIG2-like_dom"/>
</dbReference>
<dbReference type="InterPro" id="IPR036568">
    <property type="entry name" value="GGCT-like_sf"/>
</dbReference>
<feature type="active site" description="Proton acceptor" evidence="2">
    <location>
        <position position="213"/>
    </location>
</feature>
<feature type="binding site" evidence="3">
    <location>
        <begin position="138"/>
        <end position="143"/>
    </location>
    <ligand>
        <name>substrate</name>
    </ligand>
</feature>
<dbReference type="OrthoDB" id="8538589at2"/>
<reference evidence="6 8" key="2">
    <citation type="submission" date="2017-12" db="EMBL/GenBank/DDBJ databases">
        <title>Comparative Functional Genomics of Dry Heat Resistant strains isolated from the Viking Spacecraft.</title>
        <authorList>
            <person name="Seuylemezian A."/>
            <person name="Cooper K."/>
            <person name="Vaishampayan P."/>
        </authorList>
    </citation>
    <scope>NUCLEOTIDE SEQUENCE [LARGE SCALE GENOMIC DNA]</scope>
    <source>
        <strain evidence="6 8">ATCC 29669</strain>
    </source>
</reference>
<evidence type="ECO:0000313" key="7">
    <source>
        <dbReference type="Proteomes" id="UP000234951"/>
    </source>
</evidence>
<feature type="domain" description="Gamma-glutamylcyclotransferase AIG2-like" evidence="4">
    <location>
        <begin position="7"/>
        <end position="124"/>
    </location>
</feature>
<dbReference type="InterPro" id="IPR017939">
    <property type="entry name" value="G-Glutamylcylcotransferase"/>
</dbReference>
<dbReference type="Gene3D" id="3.10.490.10">
    <property type="entry name" value="Gamma-glutamyl cyclotransferase-like"/>
    <property type="match status" value="2"/>
</dbReference>
<dbReference type="Pfam" id="PF06094">
    <property type="entry name" value="GGACT"/>
    <property type="match status" value="1"/>
</dbReference>
<sequence>MTDKMKVFVYGTLRKHEDNHIYIEGSKCIAEQGWVYGELYDTGLGYPVVKPSLESKTYGEIFEITAEQLKDVDQLEGFVEGDEDNLYERVIQTVHTDEGTIEAYIYISEKMDILGEPILDGDWKLYRFLKEQPERFFYFAYGSCMDTERFEIAGVGHLFAKVKGSGILDGYSMKYLFARPDGGRADIVEDGGVTEGIVYDVPFEAAEYLFKREGFRGGWYRPAFVDIKVGETVLTNVLTFHVYNKKEELAPPAHYVIEILRGSKGRLSTEYYQKLESELHRLGLPKTM</sequence>
<accession>A0A2N5GIJ0</accession>
<dbReference type="RefSeq" id="WP_101578630.1">
    <property type="nucleotide sequence ID" value="NZ_PGVA01000044.1"/>
</dbReference>
<keyword evidence="1" id="KW-0456">Lyase</keyword>